<keyword evidence="9" id="KW-0175">Coiled coil</keyword>
<evidence type="ECO:0000256" key="4">
    <source>
        <dbReference type="ARBA" id="ARBA00023015"/>
    </source>
</evidence>
<proteinExistence type="inferred from homology"/>
<dbReference type="Gene3D" id="3.10.450.50">
    <property type="match status" value="1"/>
</dbReference>
<evidence type="ECO:0000313" key="12">
    <source>
        <dbReference type="Proteomes" id="UP001140562"/>
    </source>
</evidence>
<dbReference type="InterPro" id="IPR011425">
    <property type="entry name" value="Med9"/>
</dbReference>
<reference evidence="11" key="1">
    <citation type="submission" date="2022-10" db="EMBL/GenBank/DDBJ databases">
        <title>Tapping the CABI collections for fungal endophytes: first genome assemblies for Collariella, Neodidymelliopsis, Ascochyta clinopodiicola, Didymella pomorum, Didymosphaeria variabile, Neocosmospora piperis and Neocucurbitaria cava.</title>
        <authorList>
            <person name="Hill R."/>
        </authorList>
    </citation>
    <scope>NUCLEOTIDE SEQUENCE</scope>
    <source>
        <strain evidence="11">IMI 360193</strain>
    </source>
</reference>
<dbReference type="GO" id="GO:0016592">
    <property type="term" value="C:mediator complex"/>
    <property type="evidence" value="ECO:0007669"/>
    <property type="project" value="InterPro"/>
</dbReference>
<dbReference type="GO" id="GO:0030638">
    <property type="term" value="P:polyketide metabolic process"/>
    <property type="evidence" value="ECO:0007669"/>
    <property type="project" value="InterPro"/>
</dbReference>
<comment type="similarity">
    <text evidence="2">Belongs to the Mediator complex subunit 9 family.</text>
</comment>
<feature type="coiled-coil region" evidence="9">
    <location>
        <begin position="101"/>
        <end position="128"/>
    </location>
</feature>
<evidence type="ECO:0000256" key="8">
    <source>
        <dbReference type="ARBA" id="ARBA00025687"/>
    </source>
</evidence>
<comment type="function">
    <text evidence="8">Component of the Mediator complex, a coactivator involved in the regulated transcription of nearly all RNA polymerase II-dependent genes. Mediator functions as a bridge to convey information from gene-specific regulatory proteins to the basal RNA polymerase II transcription machinery. Mediator is recruited to promoters by direct interactions with regulatory proteins and serves as a scaffold for the assembly of a functional preinitiation complex with RNA polymerase II and the general transcription factors.</text>
</comment>
<feature type="region of interest" description="Disordered" evidence="10">
    <location>
        <begin position="1"/>
        <end position="40"/>
    </location>
</feature>
<dbReference type="PANTHER" id="PTHR38436:SF1">
    <property type="entry name" value="ESTER CYCLASE"/>
    <property type="match status" value="1"/>
</dbReference>
<evidence type="ECO:0000256" key="3">
    <source>
        <dbReference type="ARBA" id="ARBA00011837"/>
    </source>
</evidence>
<keyword evidence="12" id="KW-1185">Reference proteome</keyword>
<dbReference type="AlphaFoldDB" id="A0A9W8X4L2"/>
<comment type="subunit">
    <text evidence="3">Component of the Mediator complex.</text>
</comment>
<comment type="caution">
    <text evidence="11">The sequence shown here is derived from an EMBL/GenBank/DDBJ whole genome shotgun (WGS) entry which is preliminary data.</text>
</comment>
<dbReference type="Gene3D" id="6.10.280.10">
    <property type="entry name" value="Mediator complex, subunit Med21"/>
    <property type="match status" value="1"/>
</dbReference>
<evidence type="ECO:0000313" key="11">
    <source>
        <dbReference type="EMBL" id="KAJ4341012.1"/>
    </source>
</evidence>
<evidence type="ECO:0000256" key="2">
    <source>
        <dbReference type="ARBA" id="ARBA00008089"/>
    </source>
</evidence>
<dbReference type="EMBL" id="JAPEUV010000013">
    <property type="protein sequence ID" value="KAJ4341012.1"/>
    <property type="molecule type" value="Genomic_DNA"/>
</dbReference>
<evidence type="ECO:0000256" key="7">
    <source>
        <dbReference type="ARBA" id="ARBA00023242"/>
    </source>
</evidence>
<evidence type="ECO:0000256" key="5">
    <source>
        <dbReference type="ARBA" id="ARBA00023159"/>
    </source>
</evidence>
<dbReference type="Pfam" id="PF07366">
    <property type="entry name" value="SnoaL"/>
    <property type="match status" value="1"/>
</dbReference>
<dbReference type="InterPro" id="IPR009959">
    <property type="entry name" value="Cyclase_SnoaL-like"/>
</dbReference>
<dbReference type="SUPFAM" id="SSF54427">
    <property type="entry name" value="NTF2-like"/>
    <property type="match status" value="1"/>
</dbReference>
<comment type="subcellular location">
    <subcellularLocation>
        <location evidence="1">Nucleus</location>
    </subcellularLocation>
</comment>
<feature type="compositionally biased region" description="Polar residues" evidence="10">
    <location>
        <begin position="19"/>
        <end position="34"/>
    </location>
</feature>
<accession>A0A9W8X4L2</accession>
<evidence type="ECO:0000256" key="6">
    <source>
        <dbReference type="ARBA" id="ARBA00023163"/>
    </source>
</evidence>
<dbReference type="Proteomes" id="UP001140562">
    <property type="component" value="Unassembled WGS sequence"/>
</dbReference>
<gene>
    <name evidence="11" type="ORF">N0V87_002050</name>
</gene>
<keyword evidence="5" id="KW-0010">Activator</keyword>
<protein>
    <submittedName>
        <fullName evidence="11">Uncharacterized protein</fullName>
    </submittedName>
</protein>
<dbReference type="SUPFAM" id="SSF140718">
    <property type="entry name" value="Mediator hinge subcomplex-like"/>
    <property type="match status" value="1"/>
</dbReference>
<sequence length="310" mass="33700">MSGAATPHAPASARASLPPTGSATPALQALTSASPGLPPPTTFDILPDLHKLLKRIIDAPPADTSSQSAAADGPLEIQHVATAATDIRLKIQRAQRAVMSLPEIDRTCEDQEEEIEDLEARIARLKASLRELGRPAETTEDGDTHRGGAGTLHGTFLARIPLISTKKNVDVVKEHMHLAYSPKENKGRETVQHLCHDDAYFIAPTTFPDCKSPQDYAESHSKVMACVSDLHIDSYDVIFAKGGHVCLRYSASGSHNGEPHNGIEATGNKAAWHAAAIFEVEDGKIKGWIKEWDKLHMWKQLGWMKGDEYV</sequence>
<dbReference type="PANTHER" id="PTHR38436">
    <property type="entry name" value="POLYKETIDE CYCLASE SNOAL-LIKE DOMAIN"/>
    <property type="match status" value="1"/>
</dbReference>
<dbReference type="Pfam" id="PF07544">
    <property type="entry name" value="Med9"/>
    <property type="match status" value="1"/>
</dbReference>
<evidence type="ECO:0000256" key="9">
    <source>
        <dbReference type="SAM" id="Coils"/>
    </source>
</evidence>
<keyword evidence="4" id="KW-0805">Transcription regulation</keyword>
<dbReference type="GO" id="GO:0006357">
    <property type="term" value="P:regulation of transcription by RNA polymerase II"/>
    <property type="evidence" value="ECO:0007669"/>
    <property type="project" value="InterPro"/>
</dbReference>
<dbReference type="InterPro" id="IPR032710">
    <property type="entry name" value="NTF2-like_dom_sf"/>
</dbReference>
<dbReference type="OrthoDB" id="21471at2759"/>
<organism evidence="11 12">
    <name type="scientific">Didymella glomerata</name>
    <dbReference type="NCBI Taxonomy" id="749621"/>
    <lineage>
        <taxon>Eukaryota</taxon>
        <taxon>Fungi</taxon>
        <taxon>Dikarya</taxon>
        <taxon>Ascomycota</taxon>
        <taxon>Pezizomycotina</taxon>
        <taxon>Dothideomycetes</taxon>
        <taxon>Pleosporomycetidae</taxon>
        <taxon>Pleosporales</taxon>
        <taxon>Pleosporineae</taxon>
        <taxon>Didymellaceae</taxon>
        <taxon>Didymella</taxon>
    </lineage>
</organism>
<evidence type="ECO:0000256" key="10">
    <source>
        <dbReference type="SAM" id="MobiDB-lite"/>
    </source>
</evidence>
<keyword evidence="7" id="KW-0539">Nucleus</keyword>
<evidence type="ECO:0000256" key="1">
    <source>
        <dbReference type="ARBA" id="ARBA00004123"/>
    </source>
</evidence>
<name>A0A9W8X4L2_9PLEO</name>
<dbReference type="InterPro" id="IPR037212">
    <property type="entry name" value="Med7/Med21-like"/>
</dbReference>
<keyword evidence="6" id="KW-0804">Transcription</keyword>
<dbReference type="GO" id="GO:0003712">
    <property type="term" value="F:transcription coregulator activity"/>
    <property type="evidence" value="ECO:0007669"/>
    <property type="project" value="InterPro"/>
</dbReference>
<feature type="compositionally biased region" description="Low complexity" evidence="10">
    <location>
        <begin position="1"/>
        <end position="16"/>
    </location>
</feature>